<dbReference type="InterPro" id="IPR023296">
    <property type="entry name" value="Glyco_hydro_beta-prop_sf"/>
</dbReference>
<dbReference type="EMBL" id="CP002006">
    <property type="protein sequence ID" value="ADE82187.1"/>
    <property type="molecule type" value="Genomic_DNA"/>
</dbReference>
<keyword evidence="3 5" id="KW-0378">Hydrolase</keyword>
<reference evidence="10 11" key="1">
    <citation type="journal article" date="2010" name="Microb. Ecol.">
        <title>Comparative genome analysis of Prevotella ruminicola and Prevotella bryantii: insights into their environmental niche.</title>
        <authorList>
            <consortium name="North American Consortium for Rumen Bacteria"/>
            <person name="Purushe J."/>
            <person name="Fouts D.E."/>
            <person name="Morrison M."/>
            <person name="White B.A."/>
            <person name="Mackie R.I."/>
            <person name="Coutinho P.M."/>
            <person name="Henrissat B."/>
            <person name="Nelson K.E."/>
        </authorList>
    </citation>
    <scope>NUCLEOTIDE SEQUENCE [LARGE SCALE GENOMIC DNA]</scope>
    <source>
        <strain evidence="11">ATCC 19189 / JCM 8958 / 23</strain>
    </source>
</reference>
<dbReference type="Pfam" id="PF04616">
    <property type="entry name" value="Glyco_hydro_43"/>
    <property type="match status" value="1"/>
</dbReference>
<feature type="binding site" evidence="7">
    <location>
        <begin position="154"/>
        <end position="157"/>
    </location>
    <ligand>
        <name>substrate</name>
    </ligand>
</feature>
<evidence type="ECO:0000256" key="4">
    <source>
        <dbReference type="ARBA" id="ARBA00023295"/>
    </source>
</evidence>
<feature type="signal peptide" evidence="9">
    <location>
        <begin position="1"/>
        <end position="21"/>
    </location>
</feature>
<dbReference type="InterPro" id="IPR006710">
    <property type="entry name" value="Glyco_hydro_43"/>
</dbReference>
<dbReference type="SUPFAM" id="SSF75005">
    <property type="entry name" value="Arabinanase/levansucrase/invertase"/>
    <property type="match status" value="1"/>
</dbReference>
<comment type="pathway">
    <text evidence="1 5">Glycan metabolism; L-arabinan degradation.</text>
</comment>
<dbReference type="STRING" id="264731.PRU_2673"/>
<feature type="active site" description="Proton acceptor" evidence="6">
    <location>
        <position position="40"/>
    </location>
</feature>
<dbReference type="RefSeq" id="WP_013064174.1">
    <property type="nucleotide sequence ID" value="NC_014033.1"/>
</dbReference>
<proteinExistence type="inferred from homology"/>
<evidence type="ECO:0000256" key="8">
    <source>
        <dbReference type="PIRSR" id="PIRSR026534-3"/>
    </source>
</evidence>
<keyword evidence="4 5" id="KW-0326">Glycosidase</keyword>
<evidence type="ECO:0000313" key="10">
    <source>
        <dbReference type="EMBL" id="ADE82187.1"/>
    </source>
</evidence>
<feature type="binding site" evidence="7">
    <location>
        <position position="118"/>
    </location>
    <ligand>
        <name>substrate</name>
    </ligand>
</feature>
<gene>
    <name evidence="10" type="ordered locus">PRU_2673</name>
</gene>
<dbReference type="GeneID" id="31502203"/>
<keyword evidence="11" id="KW-1185">Reference proteome</keyword>
<feature type="chain" id="PRO_5003071893" evidence="9">
    <location>
        <begin position="22"/>
        <end position="349"/>
    </location>
</feature>
<dbReference type="GO" id="GO:0046558">
    <property type="term" value="F:arabinan endo-1,5-alpha-L-arabinosidase activity"/>
    <property type="evidence" value="ECO:0007669"/>
    <property type="project" value="UniProtKB-EC"/>
</dbReference>
<dbReference type="HOGENOM" id="CLU_009397_5_1_10"/>
<dbReference type="InterPro" id="IPR016840">
    <property type="entry name" value="Glyco_hydro_43_endo_a_Ara-ase"/>
</dbReference>
<evidence type="ECO:0000256" key="6">
    <source>
        <dbReference type="PIRSR" id="PIRSR026534-1"/>
    </source>
</evidence>
<feature type="site" description="Important for catalytic activity, responsible for pKa modulation of the active site Glu and correct orientation of both the proton donor and substrate" evidence="8">
    <location>
        <position position="157"/>
    </location>
</feature>
<dbReference type="GO" id="GO:0031222">
    <property type="term" value="P:arabinan catabolic process"/>
    <property type="evidence" value="ECO:0007669"/>
    <property type="project" value="UniProtKB-UniPathway"/>
</dbReference>
<dbReference type="KEGG" id="pru:PRU_2673"/>
<evidence type="ECO:0000313" key="11">
    <source>
        <dbReference type="Proteomes" id="UP000000927"/>
    </source>
</evidence>
<feature type="active site" description="Proton donor" evidence="6">
    <location>
        <position position="235"/>
    </location>
</feature>
<evidence type="ECO:0000256" key="2">
    <source>
        <dbReference type="ARBA" id="ARBA00009865"/>
    </source>
</evidence>
<dbReference type="Gene3D" id="2.115.10.20">
    <property type="entry name" value="Glycosyl hydrolase domain, family 43"/>
    <property type="match status" value="1"/>
</dbReference>
<comment type="similarity">
    <text evidence="2 5">Belongs to the glycosyl hydrolase 43 family.</text>
</comment>
<dbReference type="PANTHER" id="PTHR43301:SF3">
    <property type="entry name" value="ARABINAN ENDO-1,5-ALPHA-L-ARABINOSIDASE A-RELATED"/>
    <property type="match status" value="1"/>
</dbReference>
<accession>D5EXH7</accession>
<feature type="binding site" evidence="7">
    <location>
        <begin position="174"/>
        <end position="176"/>
    </location>
    <ligand>
        <name>substrate</name>
    </ligand>
</feature>
<dbReference type="CAZy" id="GH43">
    <property type="family name" value="Glycoside Hydrolase Family 43"/>
</dbReference>
<organism evidence="10 11">
    <name type="scientific">Xylanibacter ruminicola (strain ATCC 19189 / DSM 19721 / CIP 105475 / JCM 8958 / 23)</name>
    <name type="common">Prevotella ruminicola</name>
    <dbReference type="NCBI Taxonomy" id="264731"/>
    <lineage>
        <taxon>Bacteria</taxon>
        <taxon>Pseudomonadati</taxon>
        <taxon>Bacteroidota</taxon>
        <taxon>Bacteroidia</taxon>
        <taxon>Bacteroidales</taxon>
        <taxon>Prevotellaceae</taxon>
        <taxon>Xylanibacter</taxon>
    </lineage>
</organism>
<feature type="binding site" evidence="7">
    <location>
        <position position="40"/>
    </location>
    <ligand>
        <name>substrate</name>
    </ligand>
</feature>
<evidence type="ECO:0000256" key="9">
    <source>
        <dbReference type="SAM" id="SignalP"/>
    </source>
</evidence>
<keyword evidence="9" id="KW-0732">Signal</keyword>
<dbReference type="PIRSF" id="PIRSF026534">
    <property type="entry name" value="Endo_alpha-L-arabinosidase"/>
    <property type="match status" value="1"/>
</dbReference>
<dbReference type="Proteomes" id="UP000000927">
    <property type="component" value="Chromosome"/>
</dbReference>
<dbReference type="InterPro" id="IPR050727">
    <property type="entry name" value="GH43_arabinanases"/>
</dbReference>
<sequence length="349" mass="39267">MRKTVVSLMLLVLSANLAVYGQQHPKQRMPFVTDTPMVHDPVMAYEDGTYYIFATGMGIQKMTSTDRKNWTVHTEPVMSVIPKWTHDSVPGFQQHVWAPDVIQWHGKWWMAYSCSTFGKNGSTIGLLSTQKLASGLWNDEGCIVTSREGRDNWNAIDPNFVIDDQDQPWLVWGSFWDGIQLARLDSTMHIAKGEKPRTIARRFNLDSKASKNALPINPNPPKNPTSDYAGPNAIEAPFIFKHAGYYYLFVSWDYCCQGSKSNYRVAVGRSKTIDGPYLDRHGIDMRYGGGNLFIEGDKKAFEAAGHCAAYHIDGQDVFICHGYSIAHQGASILIQRPISWTPDGWPTLK</sequence>
<dbReference type="PANTHER" id="PTHR43301">
    <property type="entry name" value="ARABINAN ENDO-1,5-ALPHA-L-ARABINOSIDASE"/>
    <property type="match status" value="1"/>
</dbReference>
<dbReference type="AlphaFoldDB" id="D5EXH7"/>
<protein>
    <submittedName>
        <fullName evidence="10">Arabinan endo-1,5-alpha-L-arabinosidase</fullName>
        <ecNumber evidence="10">3.2.1.99</ecNumber>
    </submittedName>
</protein>
<evidence type="ECO:0000256" key="7">
    <source>
        <dbReference type="PIRSR" id="PIRSR026534-2"/>
    </source>
</evidence>
<evidence type="ECO:0000256" key="3">
    <source>
        <dbReference type="ARBA" id="ARBA00022801"/>
    </source>
</evidence>
<dbReference type="UniPathway" id="UPA00667"/>
<dbReference type="EC" id="3.2.1.99" evidence="10"/>
<evidence type="ECO:0000256" key="5">
    <source>
        <dbReference type="PIRNR" id="PIRNR026534"/>
    </source>
</evidence>
<feature type="site" description="Important for substrate recognition" evidence="8">
    <location>
        <position position="306"/>
    </location>
</feature>
<name>D5EXH7_XYLR2</name>
<evidence type="ECO:0000256" key="1">
    <source>
        <dbReference type="ARBA" id="ARBA00004834"/>
    </source>
</evidence>
<dbReference type="eggNOG" id="COG3507">
    <property type="taxonomic scope" value="Bacteria"/>
</dbReference>